<dbReference type="Proteomes" id="UP000541444">
    <property type="component" value="Unassembled WGS sequence"/>
</dbReference>
<dbReference type="Pfam" id="PF00225">
    <property type="entry name" value="Kinesin"/>
    <property type="match status" value="1"/>
</dbReference>
<evidence type="ECO:0000256" key="2">
    <source>
        <dbReference type="SAM" id="Phobius"/>
    </source>
</evidence>
<keyword evidence="5" id="KW-1185">Reference proteome</keyword>
<keyword evidence="2" id="KW-0812">Transmembrane</keyword>
<dbReference type="InterPro" id="IPR001752">
    <property type="entry name" value="Kinesin_motor_dom"/>
</dbReference>
<dbReference type="InterPro" id="IPR029063">
    <property type="entry name" value="SAM-dependent_MTases_sf"/>
</dbReference>
<dbReference type="OrthoDB" id="10250660at2759"/>
<sequence>MQIIFGNRWRHLLGEKDFWEHVGGIDISLAPSSFGQAFDSLLRKLHKYVPCGSSVADLYAGAGSIRLSLAVARKCRQEPLSWLEGSDVVVVDPPRKGLDYTLVEALQTLASSERKVKASKSTFIKGKDEKNEKRPWILCARESSVQIESKTPWEKNQSFPRTLIYISCGWESFNETGSGKTYTMWGPPSAMLEDHSPSSNHGIVPRIFQMLFSEFQREQEQEQEKSEETHINYQCRYSVLEGLSNRKVGASSINSKSSRSRIIFTCVIESWCKETSSQAYDSTTNGGVVHLGTDDVSRMTNELTESKFIFNPSDTLRNFRETSTQEDYHVSNGGLMHFGVDDVSRTINRQSGTAFHTYLRSTLAISREMGTQEEYCVSNGGDIHLGINVVSTTINRQTGSEFHVNPHSTLAIPRKTSTKVNCHVFKWKFHAPRDTSTQTDDSISNRGVAQLDTNDAYRAANVKTRIESDSQTFAIPQLAREIFNVPIKGEYAQSNGGADNELPMMLTSISLAGLFGIYAIVCCISWVFVYLKVP</sequence>
<comment type="caution">
    <text evidence="4">The sequence shown here is derived from an EMBL/GenBank/DDBJ whole genome shotgun (WGS) entry which is preliminary data.</text>
</comment>
<evidence type="ECO:0000313" key="4">
    <source>
        <dbReference type="EMBL" id="KAF6169408.1"/>
    </source>
</evidence>
<reference evidence="4 5" key="1">
    <citation type="journal article" date="2020" name="IScience">
        <title>Genome Sequencing of the Endangered Kingdonia uniflora (Circaeasteraceae, Ranunculales) Reveals Potential Mechanisms of Evolutionary Specialization.</title>
        <authorList>
            <person name="Sun Y."/>
            <person name="Deng T."/>
            <person name="Zhang A."/>
            <person name="Moore M.J."/>
            <person name="Landis J.B."/>
            <person name="Lin N."/>
            <person name="Zhang H."/>
            <person name="Zhang X."/>
            <person name="Huang J."/>
            <person name="Zhang X."/>
            <person name="Sun H."/>
            <person name="Wang H."/>
        </authorList>
    </citation>
    <scope>NUCLEOTIDE SEQUENCE [LARGE SCALE GENOMIC DNA]</scope>
    <source>
        <strain evidence="4">TB1705</strain>
        <tissue evidence="4">Leaf</tissue>
    </source>
</reference>
<dbReference type="GO" id="GO:0005524">
    <property type="term" value="F:ATP binding"/>
    <property type="evidence" value="ECO:0007669"/>
    <property type="project" value="InterPro"/>
</dbReference>
<keyword evidence="2" id="KW-1133">Transmembrane helix</keyword>
<evidence type="ECO:0000256" key="1">
    <source>
        <dbReference type="ARBA" id="ARBA00023175"/>
    </source>
</evidence>
<accession>A0A7J7NR61</accession>
<dbReference type="SUPFAM" id="SSF53335">
    <property type="entry name" value="S-adenosyl-L-methionine-dependent methyltransferases"/>
    <property type="match status" value="1"/>
</dbReference>
<feature type="domain" description="Kinesin motor" evidence="3">
    <location>
        <begin position="66"/>
        <end position="490"/>
    </location>
</feature>
<dbReference type="SUPFAM" id="SSF52540">
    <property type="entry name" value="P-loop containing nucleoside triphosphate hydrolases"/>
    <property type="match status" value="1"/>
</dbReference>
<dbReference type="PRINTS" id="PR00380">
    <property type="entry name" value="KINESINHEAVY"/>
</dbReference>
<dbReference type="PANTHER" id="PTHR47548">
    <property type="entry name" value="BNAA06G32370D PROTEIN"/>
    <property type="match status" value="1"/>
</dbReference>
<gene>
    <name evidence="4" type="ORF">GIB67_010633</name>
</gene>
<dbReference type="InterPro" id="IPR036961">
    <property type="entry name" value="Kinesin_motor_dom_sf"/>
</dbReference>
<dbReference type="InterPro" id="IPR027417">
    <property type="entry name" value="P-loop_NTPase"/>
</dbReference>
<protein>
    <recommendedName>
        <fullName evidence="3">Kinesin motor domain-containing protein</fullName>
    </recommendedName>
</protein>
<dbReference type="EMBL" id="JACGCM010000662">
    <property type="protein sequence ID" value="KAF6169408.1"/>
    <property type="molecule type" value="Genomic_DNA"/>
</dbReference>
<dbReference type="PANTHER" id="PTHR47548:SF1">
    <property type="entry name" value="S-ADENOSYL-L-METHIONINE-DEPENDENT METHYLTRANSFERASES SUPERFAMILY PROTEIN"/>
    <property type="match status" value="1"/>
</dbReference>
<dbReference type="InterPro" id="IPR053304">
    <property type="entry name" value="RNA_M5U_MTase"/>
</dbReference>
<proteinExistence type="predicted"/>
<keyword evidence="2" id="KW-0472">Membrane</keyword>
<organism evidence="4 5">
    <name type="scientific">Kingdonia uniflora</name>
    <dbReference type="NCBI Taxonomy" id="39325"/>
    <lineage>
        <taxon>Eukaryota</taxon>
        <taxon>Viridiplantae</taxon>
        <taxon>Streptophyta</taxon>
        <taxon>Embryophyta</taxon>
        <taxon>Tracheophyta</taxon>
        <taxon>Spermatophyta</taxon>
        <taxon>Magnoliopsida</taxon>
        <taxon>Ranunculales</taxon>
        <taxon>Circaeasteraceae</taxon>
        <taxon>Kingdonia</taxon>
    </lineage>
</organism>
<name>A0A7J7NR61_9MAGN</name>
<feature type="transmembrane region" description="Helical" evidence="2">
    <location>
        <begin position="509"/>
        <end position="531"/>
    </location>
</feature>
<dbReference type="SMART" id="SM00129">
    <property type="entry name" value="KISc"/>
    <property type="match status" value="1"/>
</dbReference>
<dbReference type="GO" id="GO:0007018">
    <property type="term" value="P:microtubule-based movement"/>
    <property type="evidence" value="ECO:0007669"/>
    <property type="project" value="InterPro"/>
</dbReference>
<dbReference type="AlphaFoldDB" id="A0A7J7NR61"/>
<dbReference type="GO" id="GO:0008017">
    <property type="term" value="F:microtubule binding"/>
    <property type="evidence" value="ECO:0007669"/>
    <property type="project" value="InterPro"/>
</dbReference>
<dbReference type="Gene3D" id="3.40.850.10">
    <property type="entry name" value="Kinesin motor domain"/>
    <property type="match status" value="1"/>
</dbReference>
<dbReference type="GO" id="GO:0003777">
    <property type="term" value="F:microtubule motor activity"/>
    <property type="evidence" value="ECO:0007669"/>
    <property type="project" value="InterPro"/>
</dbReference>
<keyword evidence="1" id="KW-0505">Motor protein</keyword>
<evidence type="ECO:0000259" key="3">
    <source>
        <dbReference type="SMART" id="SM00129"/>
    </source>
</evidence>
<evidence type="ECO:0000313" key="5">
    <source>
        <dbReference type="Proteomes" id="UP000541444"/>
    </source>
</evidence>